<gene>
    <name evidence="2" type="ORF">OH76DRAFT_1366817</name>
</gene>
<feature type="transmembrane region" description="Helical" evidence="1">
    <location>
        <begin position="230"/>
        <end position="253"/>
    </location>
</feature>
<feature type="transmembrane region" description="Helical" evidence="1">
    <location>
        <begin position="143"/>
        <end position="165"/>
    </location>
</feature>
<feature type="transmembrane region" description="Helical" evidence="1">
    <location>
        <begin position="114"/>
        <end position="136"/>
    </location>
</feature>
<name>A0A371CIA9_9APHY</name>
<protein>
    <submittedName>
        <fullName evidence="2">Uncharacterized protein</fullName>
    </submittedName>
</protein>
<proteinExistence type="predicted"/>
<feature type="transmembrane region" description="Helical" evidence="1">
    <location>
        <begin position="259"/>
        <end position="282"/>
    </location>
</feature>
<sequence length="344" mass="38094">MVSVLKAHIISGIFEFILYGIFFVLSTVSLGLLVRRHRDKFPATSSWHGWVRVPSYIWFVVRNSPLIVANVLLMGTITAHCATSAHRLVLALVYHDGHEQETDFLNLLDEKTQVIRLVLLFLDMFIGDLVITYRVWLVWERRVWITVLPTLATVALLGTGIAMTHQFVVSKPSGSVFDPAVNRWITAYCGMTFFTNIYGTAVIAYRIWATNRSLKSLGLYDGGRSLLESMAIFVESAALYSAWGIFYAIVFGLKSHLEIIGTGCAPTILGVTFMLITVRVGLGWAQESRIYTHSIGWAPPSESRSGQAVIPALSFARATDSTLEDQASISLASPRKVPTLSGAY</sequence>
<keyword evidence="1" id="KW-1133">Transmembrane helix</keyword>
<feature type="transmembrane region" description="Helical" evidence="1">
    <location>
        <begin position="12"/>
        <end position="34"/>
    </location>
</feature>
<keyword evidence="3" id="KW-1185">Reference proteome</keyword>
<organism evidence="2 3">
    <name type="scientific">Lentinus brumalis</name>
    <dbReference type="NCBI Taxonomy" id="2498619"/>
    <lineage>
        <taxon>Eukaryota</taxon>
        <taxon>Fungi</taxon>
        <taxon>Dikarya</taxon>
        <taxon>Basidiomycota</taxon>
        <taxon>Agaricomycotina</taxon>
        <taxon>Agaricomycetes</taxon>
        <taxon>Polyporales</taxon>
        <taxon>Polyporaceae</taxon>
        <taxon>Lentinus</taxon>
    </lineage>
</organism>
<evidence type="ECO:0000313" key="3">
    <source>
        <dbReference type="Proteomes" id="UP000256964"/>
    </source>
</evidence>
<reference evidence="2 3" key="1">
    <citation type="journal article" date="2018" name="Biotechnol. Biofuels">
        <title>Integrative visual omics of the white-rot fungus Polyporus brumalis exposes the biotechnological potential of its oxidative enzymes for delignifying raw plant biomass.</title>
        <authorList>
            <person name="Miyauchi S."/>
            <person name="Rancon A."/>
            <person name="Drula E."/>
            <person name="Hage H."/>
            <person name="Chaduli D."/>
            <person name="Favel A."/>
            <person name="Grisel S."/>
            <person name="Henrissat B."/>
            <person name="Herpoel-Gimbert I."/>
            <person name="Ruiz-Duenas F.J."/>
            <person name="Chevret D."/>
            <person name="Hainaut M."/>
            <person name="Lin J."/>
            <person name="Wang M."/>
            <person name="Pangilinan J."/>
            <person name="Lipzen A."/>
            <person name="Lesage-Meessen L."/>
            <person name="Navarro D."/>
            <person name="Riley R."/>
            <person name="Grigoriev I.V."/>
            <person name="Zhou S."/>
            <person name="Raouche S."/>
            <person name="Rosso M.N."/>
        </authorList>
    </citation>
    <scope>NUCLEOTIDE SEQUENCE [LARGE SCALE GENOMIC DNA]</scope>
    <source>
        <strain evidence="2 3">BRFM 1820</strain>
    </source>
</reference>
<feature type="transmembrane region" description="Helical" evidence="1">
    <location>
        <begin position="185"/>
        <end position="209"/>
    </location>
</feature>
<dbReference type="Proteomes" id="UP000256964">
    <property type="component" value="Unassembled WGS sequence"/>
</dbReference>
<accession>A0A371CIA9</accession>
<keyword evidence="1" id="KW-0812">Transmembrane</keyword>
<dbReference type="OrthoDB" id="3250682at2759"/>
<dbReference type="AlphaFoldDB" id="A0A371CIA9"/>
<keyword evidence="1" id="KW-0472">Membrane</keyword>
<evidence type="ECO:0000313" key="2">
    <source>
        <dbReference type="EMBL" id="RDX40013.1"/>
    </source>
</evidence>
<evidence type="ECO:0000256" key="1">
    <source>
        <dbReference type="SAM" id="Phobius"/>
    </source>
</evidence>
<dbReference type="EMBL" id="KZ857599">
    <property type="protein sequence ID" value="RDX40013.1"/>
    <property type="molecule type" value="Genomic_DNA"/>
</dbReference>
<dbReference type="STRING" id="139420.A0A371CIA9"/>
<feature type="transmembrane region" description="Helical" evidence="1">
    <location>
        <begin position="71"/>
        <end position="94"/>
    </location>
</feature>